<proteinExistence type="inferred from homology"/>
<organism evidence="8 9">
    <name type="scientific">Pseudoduganella plicata</name>
    <dbReference type="NCBI Taxonomy" id="321984"/>
    <lineage>
        <taxon>Bacteria</taxon>
        <taxon>Pseudomonadati</taxon>
        <taxon>Pseudomonadota</taxon>
        <taxon>Betaproteobacteria</taxon>
        <taxon>Burkholderiales</taxon>
        <taxon>Oxalobacteraceae</taxon>
        <taxon>Telluria group</taxon>
        <taxon>Pseudoduganella</taxon>
    </lineage>
</organism>
<comment type="similarity">
    <text evidence="2">Belongs to the class-D beta-lactamase family.</text>
</comment>
<dbReference type="Pfam" id="PF00905">
    <property type="entry name" value="Transpeptidase"/>
    <property type="match status" value="1"/>
</dbReference>
<feature type="domain" description="Penicillin-binding protein transpeptidase" evidence="7">
    <location>
        <begin position="771"/>
        <end position="1015"/>
    </location>
</feature>
<reference evidence="8" key="2">
    <citation type="submission" date="2022-12" db="EMBL/GenBank/DDBJ databases">
        <authorList>
            <person name="Sun Q."/>
            <person name="Kim S."/>
        </authorList>
    </citation>
    <scope>NUCLEOTIDE SEQUENCE</scope>
    <source>
        <strain evidence="8">KCTC 12344</strain>
    </source>
</reference>
<protein>
    <recommendedName>
        <fullName evidence="3">beta-lactamase</fullName>
        <ecNumber evidence="3">3.5.2.6</ecNumber>
    </recommendedName>
</protein>
<gene>
    <name evidence="8" type="ORF">GCM10007388_23410</name>
</gene>
<keyword evidence="4" id="KW-0732">Signal</keyword>
<dbReference type="InterPro" id="IPR012338">
    <property type="entry name" value="Beta-lactam/transpept-like"/>
</dbReference>
<reference evidence="8" key="1">
    <citation type="journal article" date="2014" name="Int. J. Syst. Evol. Microbiol.">
        <title>Complete genome sequence of Corynebacterium casei LMG S-19264T (=DSM 44701T), isolated from a smear-ripened cheese.</title>
        <authorList>
            <consortium name="US DOE Joint Genome Institute (JGI-PGF)"/>
            <person name="Walter F."/>
            <person name="Albersmeier A."/>
            <person name="Kalinowski J."/>
            <person name="Ruckert C."/>
        </authorList>
    </citation>
    <scope>NUCLEOTIDE SEQUENCE</scope>
    <source>
        <strain evidence="8">KCTC 12344</strain>
    </source>
</reference>
<dbReference type="Gene3D" id="3.40.710.10">
    <property type="entry name" value="DD-peptidase/beta-lactamase superfamily"/>
    <property type="match status" value="1"/>
</dbReference>
<dbReference type="InterPro" id="IPR001460">
    <property type="entry name" value="PCN-bd_Tpept"/>
</dbReference>
<evidence type="ECO:0000256" key="6">
    <source>
        <dbReference type="ARBA" id="ARBA00023251"/>
    </source>
</evidence>
<evidence type="ECO:0000256" key="5">
    <source>
        <dbReference type="ARBA" id="ARBA00022801"/>
    </source>
</evidence>
<dbReference type="EC" id="3.5.2.6" evidence="3"/>
<keyword evidence="5" id="KW-0378">Hydrolase</keyword>
<dbReference type="RefSeq" id="WP_189568823.1">
    <property type="nucleotide sequence ID" value="NZ_BMWW01000003.1"/>
</dbReference>
<accession>A0AA88C6J7</accession>
<comment type="catalytic activity">
    <reaction evidence="1">
        <text>a beta-lactam + H2O = a substituted beta-amino acid</text>
        <dbReference type="Rhea" id="RHEA:20401"/>
        <dbReference type="ChEBI" id="CHEBI:15377"/>
        <dbReference type="ChEBI" id="CHEBI:35627"/>
        <dbReference type="ChEBI" id="CHEBI:140347"/>
        <dbReference type="EC" id="3.5.2.6"/>
    </reaction>
</comment>
<dbReference type="GO" id="GO:0008658">
    <property type="term" value="F:penicillin binding"/>
    <property type="evidence" value="ECO:0007669"/>
    <property type="project" value="InterPro"/>
</dbReference>
<evidence type="ECO:0000259" key="7">
    <source>
        <dbReference type="Pfam" id="PF00905"/>
    </source>
</evidence>
<name>A0AA88C6J7_9BURK</name>
<evidence type="ECO:0000256" key="1">
    <source>
        <dbReference type="ARBA" id="ARBA00001526"/>
    </source>
</evidence>
<dbReference type="EMBL" id="BMWW01000003">
    <property type="protein sequence ID" value="GGY89250.1"/>
    <property type="molecule type" value="Genomic_DNA"/>
</dbReference>
<evidence type="ECO:0000256" key="4">
    <source>
        <dbReference type="ARBA" id="ARBA00022729"/>
    </source>
</evidence>
<dbReference type="PANTHER" id="PTHR30627:SF6">
    <property type="entry name" value="BETA-LACTAMASE YBXI-RELATED"/>
    <property type="match status" value="1"/>
</dbReference>
<dbReference type="InterPro" id="IPR050515">
    <property type="entry name" value="Beta-lactam/transpept"/>
</dbReference>
<sequence>MPSFRTQFAGRRRAWRRAVNLRRANLPAWPAFARRLALPALLMLLAVAGGWLIASHARRLGGTTTAAGAEAQRAAAILQSIVPGAALTVPEQGVQMLAQPAGALAIAAGMRAAPPVRLDLCRQLRDPGRAGMLVPLRLGYRADDVRRWADGAAPALRNVVLVGGDATPLLRLSGRATADFDGEPLRVAWQHGTPVRWLAGADGPREGARGEGTLARQGWLAWQGGALHVERRASTACPAAGELVLRPYTPAGRAGRATVTAFGANGTATVALAAGDYRIPAASPPALEDAALFEALQGAGLLRLSRRGAIALAPADLPAWAAASPSERAAALPEWADVRIDDAARKLLRRLYRQADGAYLRRQVELYNSERSLLAWRLADGQQASPQAAGVAGPLTVTPAMPPTAVRLFDALPQGWQPWKRIARWPAGDQAVRLSFAAPRDGRIDLLLAGRITSVSGATADTASACTGRACTARDDVVRVTLQAQPGAKSVVLAVTPLPAAAMERPGDRRYRHLRVVAGRVLWQPLGQGTVSSPAPVGAPVTLTDRNGTPLWADDAPTPAATRAGLGTLVGLNPAHDSGVAAVLRRAGTGTAARLTVDLPLQALARDVLACVGMRRGAWDGRRCAGGTAPPMGREAGLVLLDSENGDILAATGFGATRAEGADWAEVRDFDRANPARSPLRLPALQHDGGARRSPGSTFKIVSALGLEMAARSDLRLDALLAGVPLARLDTVAHERGFDFASAAATYPAAADGPHVTNYRELGLERRAQDGKLGLAQALTYSLNTWFAWTGELSDATLFGRADGGVPDAQALQPGALDGARPIMAAARRLGFEQPVRLDGGLLPADFDWRQYDALQATPAGFDPIRSRHELRQMSIGLRMQATPLQMAMAAGAIGQGATVAPRLLQSLDGRQAQTPAPRKLDVRLDRIRAGMRGVVERGTAAKALRCAGCASVRAGLYGKTGTAPVEDDATVWFTGWLEPHTLPGQARRLAFAVFVSRSEAGGGDHAAPVMAALLATLTGGSVPER</sequence>
<evidence type="ECO:0000313" key="8">
    <source>
        <dbReference type="EMBL" id="GGY89250.1"/>
    </source>
</evidence>
<dbReference type="AlphaFoldDB" id="A0AA88C6J7"/>
<evidence type="ECO:0000256" key="2">
    <source>
        <dbReference type="ARBA" id="ARBA00007898"/>
    </source>
</evidence>
<dbReference type="GO" id="GO:0071555">
    <property type="term" value="P:cell wall organization"/>
    <property type="evidence" value="ECO:0007669"/>
    <property type="project" value="TreeGrafter"/>
</dbReference>
<dbReference type="GO" id="GO:0008800">
    <property type="term" value="F:beta-lactamase activity"/>
    <property type="evidence" value="ECO:0007669"/>
    <property type="project" value="UniProtKB-EC"/>
</dbReference>
<comment type="caution">
    <text evidence="8">The sequence shown here is derived from an EMBL/GenBank/DDBJ whole genome shotgun (WGS) entry which is preliminary data.</text>
</comment>
<dbReference type="PANTHER" id="PTHR30627">
    <property type="entry name" value="PEPTIDOGLYCAN D,D-TRANSPEPTIDASE"/>
    <property type="match status" value="1"/>
</dbReference>
<dbReference type="GO" id="GO:0046677">
    <property type="term" value="P:response to antibiotic"/>
    <property type="evidence" value="ECO:0007669"/>
    <property type="project" value="UniProtKB-KW"/>
</dbReference>
<keyword evidence="6" id="KW-0046">Antibiotic resistance</keyword>
<dbReference type="Proteomes" id="UP000619512">
    <property type="component" value="Unassembled WGS sequence"/>
</dbReference>
<evidence type="ECO:0000256" key="3">
    <source>
        <dbReference type="ARBA" id="ARBA00012865"/>
    </source>
</evidence>
<dbReference type="SUPFAM" id="SSF56601">
    <property type="entry name" value="beta-lactamase/transpeptidase-like"/>
    <property type="match status" value="1"/>
</dbReference>
<evidence type="ECO:0000313" key="9">
    <source>
        <dbReference type="Proteomes" id="UP000619512"/>
    </source>
</evidence>
<dbReference type="GO" id="GO:0005886">
    <property type="term" value="C:plasma membrane"/>
    <property type="evidence" value="ECO:0007669"/>
    <property type="project" value="TreeGrafter"/>
</dbReference>